<dbReference type="GO" id="GO:0016020">
    <property type="term" value="C:membrane"/>
    <property type="evidence" value="ECO:0007669"/>
    <property type="project" value="UniProtKB-SubCell"/>
</dbReference>
<dbReference type="CDD" id="cd00063">
    <property type="entry name" value="FN3"/>
    <property type="match status" value="2"/>
</dbReference>
<evidence type="ECO:0000256" key="2">
    <source>
        <dbReference type="SAM" id="Phobius"/>
    </source>
</evidence>
<dbReference type="EMBL" id="GEEE01009410">
    <property type="protein sequence ID" value="JAP53815.1"/>
    <property type="molecule type" value="Transcribed_RNA"/>
</dbReference>
<dbReference type="InterPro" id="IPR003961">
    <property type="entry name" value="FN3_dom"/>
</dbReference>
<keyword evidence="2" id="KW-0472">Membrane</keyword>
<feature type="chain" id="PRO_5007051237" description="Fibronectin type-III domain-containing protein" evidence="3">
    <location>
        <begin position="29"/>
        <end position="642"/>
    </location>
</feature>
<feature type="transmembrane region" description="Helical" evidence="2">
    <location>
        <begin position="399"/>
        <end position="421"/>
    </location>
</feature>
<keyword evidence="2" id="KW-0812">Transmembrane</keyword>
<organism evidence="5">
    <name type="scientific">Schistocephalus solidus</name>
    <name type="common">Tapeworm</name>
    <dbReference type="NCBI Taxonomy" id="70667"/>
    <lineage>
        <taxon>Eukaryota</taxon>
        <taxon>Metazoa</taxon>
        <taxon>Spiralia</taxon>
        <taxon>Lophotrochozoa</taxon>
        <taxon>Platyhelminthes</taxon>
        <taxon>Cestoda</taxon>
        <taxon>Eucestoda</taxon>
        <taxon>Diphyllobothriidea</taxon>
        <taxon>Diphyllobothriidae</taxon>
        <taxon>Schistocephalus</taxon>
    </lineage>
</organism>
<gene>
    <name evidence="5" type="ORF">TR137284</name>
</gene>
<dbReference type="InterPro" id="IPR000242">
    <property type="entry name" value="PTP_cat"/>
</dbReference>
<dbReference type="Pfam" id="PF00102">
    <property type="entry name" value="Y_phosphatase"/>
    <property type="match status" value="1"/>
</dbReference>
<keyword evidence="1" id="KW-0904">Protein phosphatase</keyword>
<name>A0A0X3PPF4_SCHSO</name>
<dbReference type="InterPro" id="IPR036116">
    <property type="entry name" value="FN3_sf"/>
</dbReference>
<feature type="domain" description="Fibronectin type-III" evidence="4">
    <location>
        <begin position="125"/>
        <end position="222"/>
    </location>
</feature>
<dbReference type="GO" id="GO:0004725">
    <property type="term" value="F:protein tyrosine phosphatase activity"/>
    <property type="evidence" value="ECO:0007669"/>
    <property type="project" value="InterPro"/>
</dbReference>
<proteinExistence type="predicted"/>
<dbReference type="SUPFAM" id="SSF49265">
    <property type="entry name" value="Fibronectin type III"/>
    <property type="match status" value="1"/>
</dbReference>
<dbReference type="PROSITE" id="PS50853">
    <property type="entry name" value="FN3"/>
    <property type="match status" value="2"/>
</dbReference>
<dbReference type="Gene3D" id="3.90.190.10">
    <property type="entry name" value="Protein tyrosine phosphatase superfamily"/>
    <property type="match status" value="1"/>
</dbReference>
<keyword evidence="1" id="KW-0378">Hydrolase</keyword>
<evidence type="ECO:0000259" key="4">
    <source>
        <dbReference type="PROSITE" id="PS50853"/>
    </source>
</evidence>
<dbReference type="AlphaFoldDB" id="A0A0X3PPF4"/>
<accession>A0A0X3PPF4</accession>
<dbReference type="Gene3D" id="2.60.40.10">
    <property type="entry name" value="Immunoglobulins"/>
    <property type="match status" value="2"/>
</dbReference>
<evidence type="ECO:0000256" key="1">
    <source>
        <dbReference type="ARBA" id="ARBA00022912"/>
    </source>
</evidence>
<dbReference type="SUPFAM" id="SSF52799">
    <property type="entry name" value="(Phosphotyrosine protein) phosphatases II"/>
    <property type="match status" value="1"/>
</dbReference>
<evidence type="ECO:0000256" key="3">
    <source>
        <dbReference type="SAM" id="SignalP"/>
    </source>
</evidence>
<keyword evidence="3" id="KW-0732">Signal</keyword>
<dbReference type="PANTHER" id="PTHR46957">
    <property type="entry name" value="CYTOKINE RECEPTOR"/>
    <property type="match status" value="1"/>
</dbReference>
<dbReference type="SMART" id="SM00060">
    <property type="entry name" value="FN3"/>
    <property type="match status" value="2"/>
</dbReference>
<feature type="domain" description="Fibronectin type-III" evidence="4">
    <location>
        <begin position="32"/>
        <end position="121"/>
    </location>
</feature>
<protein>
    <recommendedName>
        <fullName evidence="4">Fibronectin type-III domain-containing protein</fullName>
    </recommendedName>
</protein>
<feature type="signal peptide" evidence="3">
    <location>
        <begin position="1"/>
        <end position="28"/>
    </location>
</feature>
<dbReference type="InterPro" id="IPR029021">
    <property type="entry name" value="Prot-tyrosine_phosphatase-like"/>
</dbReference>
<dbReference type="PANTHER" id="PTHR46957:SF3">
    <property type="entry name" value="CYTOKINE RECEPTOR"/>
    <property type="match status" value="1"/>
</dbReference>
<sequence>MPCPHVVGIASFLFLVHVWLGFLDPAVAGVLPMMSLKSVIDVSPTSISVTWNEVNVTNALYLAKATADNAVKSNCSCRVPCSGCKLEGLRAGTTYNVRLEICNEYTCTSSSETIEETTVPGLPGPPTNVSVVLQSPTQVKIQWDPPEVTNGQIANYTALILQPFLFKCSFRGSENASCIIYDMYEGLTYDVFVYACNYAHSNGRGGGCGQNSSIKTFKTWTGYLDNEIMEKLTPHLGRLPELQETTQAMIILPLSVLRLNVSGPLLKASLVVHSGHMSLNSQGKVSLKNAFGDITMFIDLTQEMENALLNPIGNTYRNNTNGSWEVVVINESSKALSSLPDKHFILGDGLGRPKISHLYNGPLYPDTPYTVQLRLYLQEAYFTSAPIIFSTRASPVAPLIIFASFGAVGLLGLLGFCIYLARRRTGQYAMLVSEARDGETEEEEDSAMQTNEFYNSESDSAKHSAFRHVKVKYLRRPAMGSYENQRIQPISIEKFSDYVTRLLESPNGHINVQFRLLNILARQQEQYCGLTTCLGDQFSSMTLHPDCPPYDQTVVVLDQSWAAYRMVRRTVLPHARHYATVYIDASYVTRCDFNQKKGVAIVPEFGNVPAFIAASTPMENTCPQFLTMIAQQRCPLVINLDE</sequence>
<reference evidence="5" key="1">
    <citation type="submission" date="2016-01" db="EMBL/GenBank/DDBJ databases">
        <title>Reference transcriptome for the parasite Schistocephalus solidus: insights into the molecular evolution of parasitism.</title>
        <authorList>
            <person name="Hebert F.O."/>
            <person name="Grambauer S."/>
            <person name="Barber I."/>
            <person name="Landry C.R."/>
            <person name="Aubin-Horth N."/>
        </authorList>
    </citation>
    <scope>NUCLEOTIDE SEQUENCE</scope>
</reference>
<dbReference type="InterPro" id="IPR013783">
    <property type="entry name" value="Ig-like_fold"/>
</dbReference>
<evidence type="ECO:0000313" key="5">
    <source>
        <dbReference type="EMBL" id="JAP53815.1"/>
    </source>
</evidence>
<keyword evidence="2" id="KW-1133">Transmembrane helix</keyword>
<dbReference type="InterPro" id="IPR050713">
    <property type="entry name" value="RTP_Phos/Ushers"/>
</dbReference>